<dbReference type="OrthoDB" id="962952at2"/>
<proteinExistence type="predicted"/>
<dbReference type="RefSeq" id="WP_089658417.1">
    <property type="nucleotide sequence ID" value="NZ_FNGH01000007.1"/>
</dbReference>
<evidence type="ECO:0000313" key="1">
    <source>
        <dbReference type="EMBL" id="SDL82829.1"/>
    </source>
</evidence>
<keyword evidence="2" id="KW-1185">Reference proteome</keyword>
<name>A0A1G9N8L0_9GAMM</name>
<reference evidence="2" key="1">
    <citation type="submission" date="2016-10" db="EMBL/GenBank/DDBJ databases">
        <authorList>
            <person name="Varghese N."/>
            <person name="Submissions S."/>
        </authorList>
    </citation>
    <scope>NUCLEOTIDE SEQUENCE [LARGE SCALE GENOMIC DNA]</scope>
    <source>
        <strain evidence="2">AAP</strain>
    </source>
</reference>
<gene>
    <name evidence="1" type="ORF">SAMN05192555_10773</name>
</gene>
<sequence length="89" mass="10531">MDEDLDRMTHEQLIAEAKRLRQGIREHRDCSGHDLCWHHPALWALLPDKSDPVPVVPEWPEFIRGCIQYRQSLDEQMPNAPRTDKPYDE</sequence>
<dbReference type="AlphaFoldDB" id="A0A1G9N8L0"/>
<dbReference type="STRING" id="48727.SAMN05192555_10773"/>
<evidence type="ECO:0000313" key="2">
    <source>
        <dbReference type="Proteomes" id="UP000199107"/>
    </source>
</evidence>
<protein>
    <submittedName>
        <fullName evidence="1">Uncharacterized protein</fullName>
    </submittedName>
</protein>
<organism evidence="1 2">
    <name type="scientific">Franzmannia pantelleriensis</name>
    <dbReference type="NCBI Taxonomy" id="48727"/>
    <lineage>
        <taxon>Bacteria</taxon>
        <taxon>Pseudomonadati</taxon>
        <taxon>Pseudomonadota</taxon>
        <taxon>Gammaproteobacteria</taxon>
        <taxon>Oceanospirillales</taxon>
        <taxon>Halomonadaceae</taxon>
        <taxon>Franzmannia</taxon>
    </lineage>
</organism>
<dbReference type="Proteomes" id="UP000199107">
    <property type="component" value="Unassembled WGS sequence"/>
</dbReference>
<accession>A0A1G9N8L0</accession>
<dbReference type="EMBL" id="FNGH01000007">
    <property type="protein sequence ID" value="SDL82829.1"/>
    <property type="molecule type" value="Genomic_DNA"/>
</dbReference>